<keyword evidence="2 6" id="KW-0812">Transmembrane</keyword>
<feature type="domain" description="P-type ATPase A" evidence="7">
    <location>
        <begin position="100"/>
        <end position="193"/>
    </location>
</feature>
<evidence type="ECO:0000259" key="7">
    <source>
        <dbReference type="Pfam" id="PF00122"/>
    </source>
</evidence>
<feature type="transmembrane region" description="Helical" evidence="6">
    <location>
        <begin position="214"/>
        <end position="232"/>
    </location>
</feature>
<dbReference type="NCBIfam" id="TIGR01494">
    <property type="entry name" value="ATPase_P-type"/>
    <property type="match status" value="2"/>
</dbReference>
<dbReference type="PROSITE" id="PS00154">
    <property type="entry name" value="ATPASE_E1_E2"/>
    <property type="match status" value="1"/>
</dbReference>
<evidence type="ECO:0000256" key="6">
    <source>
        <dbReference type="SAM" id="Phobius"/>
    </source>
</evidence>
<dbReference type="SUPFAM" id="SSF81660">
    <property type="entry name" value="Metal cation-transporting ATPase, ATP-binding domain N"/>
    <property type="match status" value="1"/>
</dbReference>
<dbReference type="Pfam" id="PF00702">
    <property type="entry name" value="Hydrolase"/>
    <property type="match status" value="1"/>
</dbReference>
<evidence type="ECO:0000256" key="3">
    <source>
        <dbReference type="ARBA" id="ARBA00022967"/>
    </source>
</evidence>
<dbReference type="InterPro" id="IPR023299">
    <property type="entry name" value="ATPase_P-typ_cyto_dom_N"/>
</dbReference>
<accession>A0A3M0Z2F6</accession>
<keyword evidence="5 6" id="KW-0472">Membrane</keyword>
<feature type="transmembrane region" description="Helical" evidence="6">
    <location>
        <begin position="66"/>
        <end position="85"/>
    </location>
</feature>
<dbReference type="Gene3D" id="3.40.50.1000">
    <property type="entry name" value="HAD superfamily/HAD-like"/>
    <property type="match status" value="1"/>
</dbReference>
<comment type="subcellular location">
    <subcellularLocation>
        <location evidence="1">Membrane</location>
        <topology evidence="1">Multi-pass membrane protein</topology>
    </subcellularLocation>
</comment>
<dbReference type="InterPro" id="IPR023214">
    <property type="entry name" value="HAD_sf"/>
</dbReference>
<feature type="transmembrane region" description="Helical" evidence="6">
    <location>
        <begin position="244"/>
        <end position="267"/>
    </location>
</feature>
<dbReference type="SUPFAM" id="SSF81665">
    <property type="entry name" value="Calcium ATPase, transmembrane domain M"/>
    <property type="match status" value="1"/>
</dbReference>
<dbReference type="PRINTS" id="PR00119">
    <property type="entry name" value="CATATPASE"/>
</dbReference>
<evidence type="ECO:0000256" key="1">
    <source>
        <dbReference type="ARBA" id="ARBA00004141"/>
    </source>
</evidence>
<evidence type="ECO:0000256" key="5">
    <source>
        <dbReference type="ARBA" id="ARBA00023136"/>
    </source>
</evidence>
<dbReference type="Gene3D" id="1.20.1110.10">
    <property type="entry name" value="Calcium-transporting ATPase, transmembrane domain"/>
    <property type="match status" value="1"/>
</dbReference>
<dbReference type="Pfam" id="PF00122">
    <property type="entry name" value="E1-E2_ATPase"/>
    <property type="match status" value="1"/>
</dbReference>
<dbReference type="SUPFAM" id="SSF81653">
    <property type="entry name" value="Calcium ATPase, transduction domain A"/>
    <property type="match status" value="1"/>
</dbReference>
<sequence>MTFSGITGLTLSEVKSRKSLGLVNKSIDSYSPSYLRIFLSNILSLINIVIFPLVVSLFLIGLYKEIFAFSTFLIVNTIVSIFDQVRVKRTLDKLKSQFNIKVSVLRESKLTEVSASEVVVGEVIFAKDGDSIVADGKIIQESYLQVDESSLTGESNYLRKFVGEEIKAGSFVVTGWCLYKAENVGKSNYINKLGAEALTFKEKKSKLQKSSDRLIVFLVFASVILSILNFISVDSSRFSQEEKLLSITTIVSLVIPQTLIFLSTLAFTISITKLYRKGVLVQKGGSIEDLSYIDTICFDKTGTITTNKMSIVGAKFWNIEEEEFGRIYSSVSSKLVSVNKTQELINNRYSNHQKLSFSDLSQIPFNSRIKFSLVQARFKDEFRAIILGAWEVIRGSITQALSNEVSEVVERAEHEGFRVLAGIVIFDYLNIPTNVQSFLDLDVPKTDKVCLFFIKEELNFGITEIFEKLKFQGIDVKIISGDSKNSVQRILSKVGIGQGEKVVDLSLENLEEIDVSRYFIFCRAKPEDKLFIVDKLKKLGRKVCMVGDGVNDVLGLKAADVSISLESGTKVAREVSDIVLLKNDFTKINLIFYEGENIIYNLMLSTKLFLLKCLYSIFLAIYFSFLGVPIPLMPNSTLIFSFLGSSAPGYIIVFTRQQVLSPKSFFSEVFRTTIPASIFIALSVIAFYHLGRRIGYEFISINTLIVLVILTLSAVFTIYFIVSSKKINNLLYALTYFHFIMFLGFFQTLLPVASLSDVLSGQFPMNFTNWNKLVLLFGLLAFVAMFGVVFLIIWRPFSLWKLIVVFFCCTIVSVVASVFPFREYYNVINLSWFWYVFLYLTGIFFIYLIFKLKITRS</sequence>
<dbReference type="InterPro" id="IPR008250">
    <property type="entry name" value="ATPase_P-typ_transduc_dom_A_sf"/>
</dbReference>
<dbReference type="AlphaFoldDB" id="A0A3M0Z2F6"/>
<dbReference type="EMBL" id="RFKV01000059">
    <property type="protein sequence ID" value="RMD77135.1"/>
    <property type="molecule type" value="Genomic_DNA"/>
</dbReference>
<organism evidence="8 9">
    <name type="scientific">Candidatus Dojkabacteria bacterium</name>
    <dbReference type="NCBI Taxonomy" id="2099670"/>
    <lineage>
        <taxon>Bacteria</taxon>
        <taxon>Candidatus Dojkabacteria</taxon>
    </lineage>
</organism>
<evidence type="ECO:0000313" key="8">
    <source>
        <dbReference type="EMBL" id="RMD77135.1"/>
    </source>
</evidence>
<feature type="transmembrane region" description="Helical" evidence="6">
    <location>
        <begin position="701"/>
        <end position="722"/>
    </location>
</feature>
<keyword evidence="3" id="KW-1278">Translocase</keyword>
<evidence type="ECO:0000313" key="9">
    <source>
        <dbReference type="Proteomes" id="UP000269410"/>
    </source>
</evidence>
<dbReference type="SFLD" id="SFLDG00002">
    <property type="entry name" value="C1.7:_P-type_atpase_like"/>
    <property type="match status" value="1"/>
</dbReference>
<feature type="transmembrane region" description="Helical" evidence="6">
    <location>
        <begin position="832"/>
        <end position="850"/>
    </location>
</feature>
<dbReference type="SFLD" id="SFLDS00003">
    <property type="entry name" value="Haloacid_Dehalogenase"/>
    <property type="match status" value="1"/>
</dbReference>
<dbReference type="InterPro" id="IPR018303">
    <property type="entry name" value="ATPase_P-typ_P_site"/>
</dbReference>
<dbReference type="Gene3D" id="2.70.150.10">
    <property type="entry name" value="Calcium-transporting ATPase, cytoplasmic transduction domain A"/>
    <property type="match status" value="1"/>
</dbReference>
<keyword evidence="4 6" id="KW-1133">Transmembrane helix</keyword>
<feature type="transmembrane region" description="Helical" evidence="6">
    <location>
        <begin position="773"/>
        <end position="794"/>
    </location>
</feature>
<dbReference type="Gene3D" id="3.40.1110.10">
    <property type="entry name" value="Calcium-transporting ATPase, cytoplasmic domain N"/>
    <property type="match status" value="1"/>
</dbReference>
<dbReference type="InterPro" id="IPR059000">
    <property type="entry name" value="ATPase_P-type_domA"/>
</dbReference>
<feature type="transmembrane region" description="Helical" evidence="6">
    <location>
        <begin position="729"/>
        <end position="753"/>
    </location>
</feature>
<evidence type="ECO:0000256" key="2">
    <source>
        <dbReference type="ARBA" id="ARBA00022692"/>
    </source>
</evidence>
<dbReference type="PROSITE" id="PS01229">
    <property type="entry name" value="COF_2"/>
    <property type="match status" value="1"/>
</dbReference>
<dbReference type="Proteomes" id="UP000269410">
    <property type="component" value="Unassembled WGS sequence"/>
</dbReference>
<dbReference type="InterPro" id="IPR023298">
    <property type="entry name" value="ATPase_P-typ_TM_dom_sf"/>
</dbReference>
<feature type="transmembrane region" description="Helical" evidence="6">
    <location>
        <begin position="799"/>
        <end position="820"/>
    </location>
</feature>
<comment type="caution">
    <text evidence="8">The sequence shown here is derived from an EMBL/GenBank/DDBJ whole genome shotgun (WGS) entry which is preliminary data.</text>
</comment>
<evidence type="ECO:0000256" key="4">
    <source>
        <dbReference type="ARBA" id="ARBA00022989"/>
    </source>
</evidence>
<feature type="transmembrane region" description="Helical" evidence="6">
    <location>
        <begin position="609"/>
        <end position="632"/>
    </location>
</feature>
<dbReference type="GO" id="GO:0005524">
    <property type="term" value="F:ATP binding"/>
    <property type="evidence" value="ECO:0007669"/>
    <property type="project" value="InterPro"/>
</dbReference>
<dbReference type="PANTHER" id="PTHR42861">
    <property type="entry name" value="CALCIUM-TRANSPORTING ATPASE"/>
    <property type="match status" value="1"/>
</dbReference>
<dbReference type="SFLD" id="SFLDF00027">
    <property type="entry name" value="p-type_atpase"/>
    <property type="match status" value="1"/>
</dbReference>
<dbReference type="GO" id="GO:0016887">
    <property type="term" value="F:ATP hydrolysis activity"/>
    <property type="evidence" value="ECO:0007669"/>
    <property type="project" value="InterPro"/>
</dbReference>
<feature type="transmembrane region" description="Helical" evidence="6">
    <location>
        <begin position="34"/>
        <end position="60"/>
    </location>
</feature>
<feature type="transmembrane region" description="Helical" evidence="6">
    <location>
        <begin position="669"/>
        <end position="689"/>
    </location>
</feature>
<protein>
    <submittedName>
        <fullName evidence="8">HAD family hydrolase</fullName>
    </submittedName>
</protein>
<proteinExistence type="predicted"/>
<reference evidence="8 9" key="1">
    <citation type="submission" date="2018-10" db="EMBL/GenBank/DDBJ databases">
        <title>Thermophilic Lithotrophy and Phototrophy in an Intertidal, Iron-rich, Geothermal Spring.</title>
        <authorList>
            <person name="Ward L.M."/>
            <person name="Idei A."/>
            <person name="Nakagawa M."/>
            <person name="Ueno Y."/>
            <person name="Fischer W."/>
            <person name="Mcglynn S.E."/>
        </authorList>
    </citation>
    <scope>NUCLEOTIDE SEQUENCE [LARGE SCALE GENOMIC DNA]</scope>
    <source>
        <strain evidence="8">J137</strain>
    </source>
</reference>
<name>A0A3M0Z2F6_9BACT</name>
<dbReference type="InterPro" id="IPR001757">
    <property type="entry name" value="P_typ_ATPase"/>
</dbReference>
<dbReference type="SUPFAM" id="SSF56784">
    <property type="entry name" value="HAD-like"/>
    <property type="match status" value="1"/>
</dbReference>
<dbReference type="InterPro" id="IPR036412">
    <property type="entry name" value="HAD-like_sf"/>
</dbReference>
<keyword evidence="8" id="KW-0378">Hydrolase</keyword>
<gene>
    <name evidence="8" type="ORF">D6810_01870</name>
</gene>
<dbReference type="GO" id="GO:0016020">
    <property type="term" value="C:membrane"/>
    <property type="evidence" value="ECO:0007669"/>
    <property type="project" value="UniProtKB-SubCell"/>
</dbReference>
<dbReference type="InterPro" id="IPR044492">
    <property type="entry name" value="P_typ_ATPase_HD_dom"/>
</dbReference>